<gene>
    <name evidence="2" type="ORF">GCM10009855_05530</name>
</gene>
<dbReference type="SUPFAM" id="SSF52266">
    <property type="entry name" value="SGNH hydrolase"/>
    <property type="match status" value="1"/>
</dbReference>
<proteinExistence type="predicted"/>
<comment type="caution">
    <text evidence="2">The sequence shown here is derived from an EMBL/GenBank/DDBJ whole genome shotgun (WGS) entry which is preliminary data.</text>
</comment>
<dbReference type="RefSeq" id="WP_346074783.1">
    <property type="nucleotide sequence ID" value="NZ_BAAARB010000002.1"/>
</dbReference>
<keyword evidence="2" id="KW-0378">Hydrolase</keyword>
<feature type="domain" description="SGNH hydrolase-type esterase" evidence="1">
    <location>
        <begin position="8"/>
        <end position="179"/>
    </location>
</feature>
<dbReference type="InterPro" id="IPR036514">
    <property type="entry name" value="SGNH_hydro_sf"/>
</dbReference>
<dbReference type="GO" id="GO:0016787">
    <property type="term" value="F:hydrolase activity"/>
    <property type="evidence" value="ECO:0007669"/>
    <property type="project" value="UniProtKB-KW"/>
</dbReference>
<dbReference type="Gene3D" id="3.40.50.1110">
    <property type="entry name" value="SGNH hydrolase"/>
    <property type="match status" value="1"/>
</dbReference>
<dbReference type="PANTHER" id="PTHR43784">
    <property type="entry name" value="GDSL-LIKE LIPASE/ACYLHYDROLASE, PUTATIVE (AFU_ORTHOLOGUE AFUA_2G00820)-RELATED"/>
    <property type="match status" value="1"/>
</dbReference>
<evidence type="ECO:0000313" key="3">
    <source>
        <dbReference type="Proteomes" id="UP001501170"/>
    </source>
</evidence>
<dbReference type="Proteomes" id="UP001501170">
    <property type="component" value="Unassembled WGS sequence"/>
</dbReference>
<dbReference type="InterPro" id="IPR013830">
    <property type="entry name" value="SGNH_hydro"/>
</dbReference>
<dbReference type="EMBL" id="BAAARB010000002">
    <property type="protein sequence ID" value="GAA2369143.1"/>
    <property type="molecule type" value="Genomic_DNA"/>
</dbReference>
<evidence type="ECO:0000259" key="1">
    <source>
        <dbReference type="Pfam" id="PF13472"/>
    </source>
</evidence>
<accession>A0ABP5U4X3</accession>
<dbReference type="CDD" id="cd01832">
    <property type="entry name" value="SGNH_hydrolase_like_1"/>
    <property type="match status" value="1"/>
</dbReference>
<evidence type="ECO:0000313" key="2">
    <source>
        <dbReference type="EMBL" id="GAA2369143.1"/>
    </source>
</evidence>
<dbReference type="PANTHER" id="PTHR43784:SF2">
    <property type="entry name" value="GDSL-LIKE LIPASE_ACYLHYDROLASE, PUTATIVE (AFU_ORTHOLOGUE AFUA_2G00820)-RELATED"/>
    <property type="match status" value="1"/>
</dbReference>
<name>A0ABP5U4X3_9ACTN</name>
<reference evidence="3" key="1">
    <citation type="journal article" date="2019" name="Int. J. Syst. Evol. Microbiol.">
        <title>The Global Catalogue of Microorganisms (GCM) 10K type strain sequencing project: providing services to taxonomists for standard genome sequencing and annotation.</title>
        <authorList>
            <consortium name="The Broad Institute Genomics Platform"/>
            <consortium name="The Broad Institute Genome Sequencing Center for Infectious Disease"/>
            <person name="Wu L."/>
            <person name="Ma J."/>
        </authorList>
    </citation>
    <scope>NUCLEOTIDE SEQUENCE [LARGE SCALE GENOMIC DNA]</scope>
    <source>
        <strain evidence="3">JCM 16227</strain>
    </source>
</reference>
<protein>
    <submittedName>
        <fullName evidence="2">SGNH/GDSL hydrolase family protein</fullName>
    </submittedName>
</protein>
<organism evidence="2 3">
    <name type="scientific">Gordonia cholesterolivorans</name>
    <dbReference type="NCBI Taxonomy" id="559625"/>
    <lineage>
        <taxon>Bacteria</taxon>
        <taxon>Bacillati</taxon>
        <taxon>Actinomycetota</taxon>
        <taxon>Actinomycetes</taxon>
        <taxon>Mycobacteriales</taxon>
        <taxon>Gordoniaceae</taxon>
        <taxon>Gordonia</taxon>
    </lineage>
</organism>
<dbReference type="InterPro" id="IPR053140">
    <property type="entry name" value="GDSL_Rv0518-like"/>
</dbReference>
<dbReference type="Pfam" id="PF13472">
    <property type="entry name" value="Lipase_GDSL_2"/>
    <property type="match status" value="1"/>
</dbReference>
<sequence length="280" mass="30567">MHYSRFVAIGDSQTEGMCDGDPASGYRGWADRLAEHLARHNPDLRYANLAVRGKNTRNTRDEQLEPALALEPDLIAAPLGMNDVIGRIDLGEVHTDLDYIYRRLAGTGADVVVSTFPNIAETIPFSGRIETRLAAINQMMRDFADAYGFVLVDLHAAPVLSDLRSWSPDRLHASPLGHDRFAAGAAHALSLPDSSPDWGRPLPPAGDPNRVLRTLGDARWFVEFFTPWIIRKVRGRSLGDGRLPKRPELTPVAPPAAAADALSIRVVPNADVAAENPMEA</sequence>
<keyword evidence="3" id="KW-1185">Reference proteome</keyword>